<sequence>MAKSMMPSPTESLEDHCSGYFYVYEIYFKGCGLTLPLPEAVVHYLGALGISLPLLTPNLLRTILGIISIAAEPGYIVGVSELNEIFSVRSSLKKTGYFSAYLNANRNLISHLPKKDEDRHHPWFLIKKTLASIGNLTNMLPSKWSSKPGRL</sequence>
<dbReference type="EMBL" id="CACRSJ010000104">
    <property type="protein sequence ID" value="VYS48156.1"/>
    <property type="molecule type" value="Genomic_DNA"/>
</dbReference>
<protein>
    <submittedName>
        <fullName evidence="1">Uncharacterized protein</fullName>
    </submittedName>
</protein>
<name>A0A654EFP3_ARATH</name>
<gene>
    <name evidence="1" type="ORF">AN1_LOCUS3639</name>
</gene>
<organism evidence="1 2">
    <name type="scientific">Arabidopsis thaliana</name>
    <name type="common">Mouse-ear cress</name>
    <dbReference type="NCBI Taxonomy" id="3702"/>
    <lineage>
        <taxon>Eukaryota</taxon>
        <taxon>Viridiplantae</taxon>
        <taxon>Streptophyta</taxon>
        <taxon>Embryophyta</taxon>
        <taxon>Tracheophyta</taxon>
        <taxon>Spermatophyta</taxon>
        <taxon>Magnoliopsida</taxon>
        <taxon>eudicotyledons</taxon>
        <taxon>Gunneridae</taxon>
        <taxon>Pentapetalae</taxon>
        <taxon>rosids</taxon>
        <taxon>malvids</taxon>
        <taxon>Brassicales</taxon>
        <taxon>Brassicaceae</taxon>
        <taxon>Camelineae</taxon>
        <taxon>Arabidopsis</taxon>
    </lineage>
</organism>
<proteinExistence type="predicted"/>
<dbReference type="AlphaFoldDB" id="A0A654EFP3"/>
<evidence type="ECO:0000313" key="2">
    <source>
        <dbReference type="Proteomes" id="UP000426265"/>
    </source>
</evidence>
<accession>A0A654EFP3</accession>
<dbReference type="Proteomes" id="UP000426265">
    <property type="component" value="Unassembled WGS sequence"/>
</dbReference>
<evidence type="ECO:0000313" key="1">
    <source>
        <dbReference type="EMBL" id="VYS48156.1"/>
    </source>
</evidence>
<reference evidence="1 2" key="1">
    <citation type="submission" date="2019-11" db="EMBL/GenBank/DDBJ databases">
        <authorList>
            <person name="Jiao W.-B."/>
            <person name="Schneeberger K."/>
        </authorList>
    </citation>
    <scope>NUCLEOTIDE SEQUENCE [LARGE SCALE GENOMIC DNA]</scope>
    <source>
        <strain evidence="2">cv. An-1</strain>
    </source>
</reference>